<dbReference type="EMBL" id="CP116346">
    <property type="protein sequence ID" value="WIT10489.1"/>
    <property type="molecule type" value="Genomic_DNA"/>
</dbReference>
<comment type="similarity">
    <text evidence="1">Belongs to the Gfa family.</text>
</comment>
<evidence type="ECO:0000256" key="1">
    <source>
        <dbReference type="ARBA" id="ARBA00005495"/>
    </source>
</evidence>
<feature type="domain" description="CENP-V/GFA" evidence="5">
    <location>
        <begin position="17"/>
        <end position="136"/>
    </location>
</feature>
<dbReference type="InterPro" id="IPR011057">
    <property type="entry name" value="Mss4-like_sf"/>
</dbReference>
<dbReference type="RefSeq" id="WP_285231562.1">
    <property type="nucleotide sequence ID" value="NZ_CP116346.1"/>
</dbReference>
<dbReference type="SUPFAM" id="SSF51316">
    <property type="entry name" value="Mss4-like"/>
    <property type="match status" value="1"/>
</dbReference>
<dbReference type="Pfam" id="PF04828">
    <property type="entry name" value="GFA"/>
    <property type="match status" value="1"/>
</dbReference>
<organism evidence="6 7">
    <name type="scientific">Paucibacter sediminis</name>
    <dbReference type="NCBI Taxonomy" id="3019553"/>
    <lineage>
        <taxon>Bacteria</taxon>
        <taxon>Pseudomonadati</taxon>
        <taxon>Pseudomonadota</taxon>
        <taxon>Betaproteobacteria</taxon>
        <taxon>Burkholderiales</taxon>
        <taxon>Sphaerotilaceae</taxon>
        <taxon>Roseateles</taxon>
    </lineage>
</organism>
<gene>
    <name evidence="6" type="ORF">PFX98_16415</name>
</gene>
<dbReference type="AlphaFoldDB" id="A0AA95SUG5"/>
<dbReference type="GO" id="GO:0016846">
    <property type="term" value="F:carbon-sulfur lyase activity"/>
    <property type="evidence" value="ECO:0007669"/>
    <property type="project" value="InterPro"/>
</dbReference>
<evidence type="ECO:0000259" key="5">
    <source>
        <dbReference type="PROSITE" id="PS51891"/>
    </source>
</evidence>
<protein>
    <submittedName>
        <fullName evidence="6">GFA family protein</fullName>
    </submittedName>
</protein>
<sequence>MPQEALSTPPRPSDFPAEGGCDCRAVRYRLTSAPMFVHCCHCRWCQRETGSAFALNAIIEADRVQTLGLDPELVNTPSASGAGQLIARCPHCRIALWSNYGGAGPALRFVRVGTLDQPDLLAPDVHIFTASKQPWVQLSGAVPACEEYYERERLWPAASLARRAALQPLIEAYQAALRRGR</sequence>
<dbReference type="PANTHER" id="PTHR33337">
    <property type="entry name" value="GFA DOMAIN-CONTAINING PROTEIN"/>
    <property type="match status" value="1"/>
</dbReference>
<keyword evidence="4" id="KW-0456">Lyase</keyword>
<dbReference type="KEGG" id="pais:PFX98_16415"/>
<proteinExistence type="inferred from homology"/>
<dbReference type="Gene3D" id="3.90.1590.10">
    <property type="entry name" value="glutathione-dependent formaldehyde- activating enzyme (gfa)"/>
    <property type="match status" value="1"/>
</dbReference>
<dbReference type="GO" id="GO:0046872">
    <property type="term" value="F:metal ion binding"/>
    <property type="evidence" value="ECO:0007669"/>
    <property type="project" value="UniProtKB-KW"/>
</dbReference>
<keyword evidence="3" id="KW-0862">Zinc</keyword>
<keyword evidence="7" id="KW-1185">Reference proteome</keyword>
<keyword evidence="2" id="KW-0479">Metal-binding</keyword>
<evidence type="ECO:0000313" key="6">
    <source>
        <dbReference type="EMBL" id="WIT10489.1"/>
    </source>
</evidence>
<dbReference type="PANTHER" id="PTHR33337:SF33">
    <property type="entry name" value="CENP-V_GFA DOMAIN-CONTAINING PROTEIN"/>
    <property type="match status" value="1"/>
</dbReference>
<evidence type="ECO:0000256" key="4">
    <source>
        <dbReference type="ARBA" id="ARBA00023239"/>
    </source>
</evidence>
<dbReference type="Proteomes" id="UP001177769">
    <property type="component" value="Chromosome"/>
</dbReference>
<name>A0AA95SUG5_9BURK</name>
<accession>A0AA95SUG5</accession>
<reference evidence="6" key="1">
    <citation type="submission" date="2023-01" db="EMBL/GenBank/DDBJ databases">
        <title>Whole genome sequence of Paucibacter sp. S2-9 isolated from pond sediment.</title>
        <authorList>
            <person name="Jung J.Y."/>
        </authorList>
    </citation>
    <scope>NUCLEOTIDE SEQUENCE</scope>
    <source>
        <strain evidence="6">S2-9</strain>
    </source>
</reference>
<dbReference type="InterPro" id="IPR006913">
    <property type="entry name" value="CENP-V/GFA"/>
</dbReference>
<evidence type="ECO:0000256" key="3">
    <source>
        <dbReference type="ARBA" id="ARBA00022833"/>
    </source>
</evidence>
<dbReference type="PROSITE" id="PS51891">
    <property type="entry name" value="CENP_V_GFA"/>
    <property type="match status" value="1"/>
</dbReference>
<evidence type="ECO:0000313" key="7">
    <source>
        <dbReference type="Proteomes" id="UP001177769"/>
    </source>
</evidence>
<evidence type="ECO:0000256" key="2">
    <source>
        <dbReference type="ARBA" id="ARBA00022723"/>
    </source>
</evidence>